<proteinExistence type="predicted"/>
<keyword evidence="1" id="KW-1185">Reference proteome</keyword>
<sequence length="232" mass="26834">MECKNCGCTTLAGSWNTGNKYKPVVDEDCKAVDPCGRTMLNSFKLIQNSQINDELCRKNDALTLVNDNMRSPKFVNKYKRLSSFINVYKLSAYKRKNQEPPRTGRFVCQIDKNVFRDSRGIGSLIEDLRVNIDLRFGNLETIEYTYKDKFFEKPGTMPNINRQDIEILRVSQKKATGAGFHNFQTDEAILMRIAALKCPLFLLQEQNFMLLPFMKSSHSLTSVYRKMTRLDR</sequence>
<evidence type="ECO:0000313" key="1">
    <source>
        <dbReference type="Proteomes" id="UP000887565"/>
    </source>
</evidence>
<dbReference type="Proteomes" id="UP000887565">
    <property type="component" value="Unplaced"/>
</dbReference>
<name>A0A915KU32_ROMCU</name>
<protein>
    <submittedName>
        <fullName evidence="2">Uncharacterized protein</fullName>
    </submittedName>
</protein>
<dbReference type="AlphaFoldDB" id="A0A915KU32"/>
<dbReference type="WBParaSite" id="nRc.2.0.1.t42294-RA">
    <property type="protein sequence ID" value="nRc.2.0.1.t42294-RA"/>
    <property type="gene ID" value="nRc.2.0.1.g42294"/>
</dbReference>
<evidence type="ECO:0000313" key="2">
    <source>
        <dbReference type="WBParaSite" id="nRc.2.0.1.t42294-RA"/>
    </source>
</evidence>
<reference evidence="2" key="1">
    <citation type="submission" date="2022-11" db="UniProtKB">
        <authorList>
            <consortium name="WormBaseParasite"/>
        </authorList>
    </citation>
    <scope>IDENTIFICATION</scope>
</reference>
<organism evidence="1 2">
    <name type="scientific">Romanomermis culicivorax</name>
    <name type="common">Nematode worm</name>
    <dbReference type="NCBI Taxonomy" id="13658"/>
    <lineage>
        <taxon>Eukaryota</taxon>
        <taxon>Metazoa</taxon>
        <taxon>Ecdysozoa</taxon>
        <taxon>Nematoda</taxon>
        <taxon>Enoplea</taxon>
        <taxon>Dorylaimia</taxon>
        <taxon>Mermithida</taxon>
        <taxon>Mermithoidea</taxon>
        <taxon>Mermithidae</taxon>
        <taxon>Romanomermis</taxon>
    </lineage>
</organism>
<accession>A0A915KU32</accession>